<dbReference type="Gene3D" id="1.10.510.10">
    <property type="entry name" value="Transferase(Phosphotransferase) domain 1"/>
    <property type="match status" value="1"/>
</dbReference>
<keyword evidence="3" id="KW-1185">Reference proteome</keyword>
<dbReference type="InterPro" id="IPR000719">
    <property type="entry name" value="Prot_kinase_dom"/>
</dbReference>
<name>A0A1V6PRC0_9EURO</name>
<dbReference type="Pfam" id="PF00069">
    <property type="entry name" value="Pkinase"/>
    <property type="match status" value="1"/>
</dbReference>
<accession>A0A1V6PRC0</accession>
<feature type="domain" description="Protein kinase" evidence="1">
    <location>
        <begin position="23"/>
        <end position="323"/>
    </location>
</feature>
<sequence>MSPSIEVGPILAKRLNAQWSFDCSPGRELGKGSVADVYLGTNHYTQERIAIKKQRLRWSSGSKGSMLRHEYGVYQELGRGEGIPTVYDYCRERYRYRGERRYRCYLVMEQLGPSLYKTMQHRLGRPRLASSGLFFSLEEVVSIGEQLISALQLIHNRNFIHRDVQPKNIVYDRSRERVLLIDYAVAEKYRNPTTHGHLPWQAARMVGSPIFASLNSHRGHTVSQRDDMESLGYVLVYLVRGQLPWQHLSAKAKDLIAVKKSTITIEGLCGGGQEAVVLYRARWPTPAVQNLLPLPAVSMLVHLLSLKGRHGEPAQLDIRPTDH</sequence>
<dbReference type="InterPro" id="IPR011009">
    <property type="entry name" value="Kinase-like_dom_sf"/>
</dbReference>
<gene>
    <name evidence="2" type="ORF">PENANT_c056G03444</name>
</gene>
<evidence type="ECO:0000313" key="3">
    <source>
        <dbReference type="Proteomes" id="UP000191672"/>
    </source>
</evidence>
<comment type="caution">
    <text evidence="2">The sequence shown here is derived from an EMBL/GenBank/DDBJ whole genome shotgun (WGS) entry which is preliminary data.</text>
</comment>
<dbReference type="GO" id="GO:0004672">
    <property type="term" value="F:protein kinase activity"/>
    <property type="evidence" value="ECO:0007669"/>
    <property type="project" value="InterPro"/>
</dbReference>
<reference evidence="3" key="1">
    <citation type="journal article" date="2017" name="Nat. Microbiol.">
        <title>Global analysis of biosynthetic gene clusters reveals vast potential of secondary metabolite production in Penicillium species.</title>
        <authorList>
            <person name="Nielsen J.C."/>
            <person name="Grijseels S."/>
            <person name="Prigent S."/>
            <person name="Ji B."/>
            <person name="Dainat J."/>
            <person name="Nielsen K.F."/>
            <person name="Frisvad J.C."/>
            <person name="Workman M."/>
            <person name="Nielsen J."/>
        </authorList>
    </citation>
    <scope>NUCLEOTIDE SEQUENCE [LARGE SCALE GENOMIC DNA]</scope>
    <source>
        <strain evidence="3">IBT 31811</strain>
    </source>
</reference>
<dbReference type="STRING" id="416450.A0A1V6PRC0"/>
<dbReference type="AlphaFoldDB" id="A0A1V6PRC0"/>
<dbReference type="SMART" id="SM00220">
    <property type="entry name" value="S_TKc"/>
    <property type="match status" value="1"/>
</dbReference>
<dbReference type="Proteomes" id="UP000191672">
    <property type="component" value="Unassembled WGS sequence"/>
</dbReference>
<dbReference type="PROSITE" id="PS50011">
    <property type="entry name" value="PROTEIN_KINASE_DOM"/>
    <property type="match status" value="1"/>
</dbReference>
<evidence type="ECO:0000313" key="2">
    <source>
        <dbReference type="EMBL" id="OQD79267.1"/>
    </source>
</evidence>
<dbReference type="EMBL" id="MDYN01000056">
    <property type="protein sequence ID" value="OQD79267.1"/>
    <property type="molecule type" value="Genomic_DNA"/>
</dbReference>
<dbReference type="PANTHER" id="PTHR11909">
    <property type="entry name" value="CASEIN KINASE-RELATED"/>
    <property type="match status" value="1"/>
</dbReference>
<proteinExistence type="predicted"/>
<protein>
    <recommendedName>
        <fullName evidence="1">Protein kinase domain-containing protein</fullName>
    </recommendedName>
</protein>
<dbReference type="GO" id="GO:0005524">
    <property type="term" value="F:ATP binding"/>
    <property type="evidence" value="ECO:0007669"/>
    <property type="project" value="InterPro"/>
</dbReference>
<organism evidence="2 3">
    <name type="scientific">Penicillium antarcticum</name>
    <dbReference type="NCBI Taxonomy" id="416450"/>
    <lineage>
        <taxon>Eukaryota</taxon>
        <taxon>Fungi</taxon>
        <taxon>Dikarya</taxon>
        <taxon>Ascomycota</taxon>
        <taxon>Pezizomycotina</taxon>
        <taxon>Eurotiomycetes</taxon>
        <taxon>Eurotiomycetidae</taxon>
        <taxon>Eurotiales</taxon>
        <taxon>Aspergillaceae</taxon>
        <taxon>Penicillium</taxon>
    </lineage>
</organism>
<evidence type="ECO:0000259" key="1">
    <source>
        <dbReference type="PROSITE" id="PS50011"/>
    </source>
</evidence>
<dbReference type="InterPro" id="IPR050235">
    <property type="entry name" value="CK1_Ser-Thr_kinase"/>
</dbReference>
<dbReference type="SUPFAM" id="SSF56112">
    <property type="entry name" value="Protein kinase-like (PK-like)"/>
    <property type="match status" value="1"/>
</dbReference>